<reference evidence="1 2" key="1">
    <citation type="journal article" date="2018" name="Nat. Ecol. Evol.">
        <title>Pezizomycetes genomes reveal the molecular basis of ectomycorrhizal truffle lifestyle.</title>
        <authorList>
            <person name="Murat C."/>
            <person name="Payen T."/>
            <person name="Noel B."/>
            <person name="Kuo A."/>
            <person name="Morin E."/>
            <person name="Chen J."/>
            <person name="Kohler A."/>
            <person name="Krizsan K."/>
            <person name="Balestrini R."/>
            <person name="Da Silva C."/>
            <person name="Montanini B."/>
            <person name="Hainaut M."/>
            <person name="Levati E."/>
            <person name="Barry K.W."/>
            <person name="Belfiori B."/>
            <person name="Cichocki N."/>
            <person name="Clum A."/>
            <person name="Dockter R.B."/>
            <person name="Fauchery L."/>
            <person name="Guy J."/>
            <person name="Iotti M."/>
            <person name="Le Tacon F."/>
            <person name="Lindquist E.A."/>
            <person name="Lipzen A."/>
            <person name="Malagnac F."/>
            <person name="Mello A."/>
            <person name="Molinier V."/>
            <person name="Miyauchi S."/>
            <person name="Poulain J."/>
            <person name="Riccioni C."/>
            <person name="Rubini A."/>
            <person name="Sitrit Y."/>
            <person name="Splivallo R."/>
            <person name="Traeger S."/>
            <person name="Wang M."/>
            <person name="Zifcakova L."/>
            <person name="Wipf D."/>
            <person name="Zambonelli A."/>
            <person name="Paolocci F."/>
            <person name="Nowrousian M."/>
            <person name="Ottonello S."/>
            <person name="Baldrian P."/>
            <person name="Spatafora J.W."/>
            <person name="Henrissat B."/>
            <person name="Nagy L.G."/>
            <person name="Aury J.M."/>
            <person name="Wincker P."/>
            <person name="Grigoriev I.V."/>
            <person name="Bonfante P."/>
            <person name="Martin F.M."/>
        </authorList>
    </citation>
    <scope>NUCLEOTIDE SEQUENCE [LARGE SCALE GENOMIC DNA]</scope>
    <source>
        <strain evidence="1 2">120613-1</strain>
    </source>
</reference>
<dbReference type="OrthoDB" id="5243188at2759"/>
<dbReference type="EMBL" id="ML120746">
    <property type="protein sequence ID" value="RPA88623.1"/>
    <property type="molecule type" value="Genomic_DNA"/>
</dbReference>
<protein>
    <submittedName>
        <fullName evidence="1">Uncharacterized protein</fullName>
    </submittedName>
</protein>
<evidence type="ECO:0000313" key="2">
    <source>
        <dbReference type="Proteomes" id="UP000276215"/>
    </source>
</evidence>
<proteinExistence type="predicted"/>
<evidence type="ECO:0000313" key="1">
    <source>
        <dbReference type="EMBL" id="RPA88623.1"/>
    </source>
</evidence>
<gene>
    <name evidence="1" type="ORF">L873DRAFT_1849653</name>
</gene>
<keyword evidence="2" id="KW-1185">Reference proteome</keyword>
<name>A0A3N4IR28_9PEZI</name>
<sequence length="900" mass="102080">MSRIHSDSCGNACFIIQDDDDGFHVGYDTEDDWGDSGDSCFSPGQQSQWSHSARSLLMSKQNLDWVADGGGIESGDTVDIKYHLDYTCITGMPMCPLTSPKESLFSTAELSFASWARPYNSKHAFNLAHMLEGRTFHLAKSESPIQWYLVFVPKAPEVLDLDHLNNVITNGMAKSPLKQRHVEILADYLIELFLHSTRLAGAGVKQSWSLRNNPDLESRGSRVTLCASQWLAFQEELFNSWERDMLSDDLTDTFWKDHIPCLHAYDYGQDVELLTDDPDIDFDTHLVCELARMYNIDNAATFSCAVAANITGVDDVGAAYAILGDRETIEKEYRHSMRGYSFYLLGLSPHAANFQAQHAPCKIDDCLWAPHLDTSSNRNGGNQVLFPGPFQGYSMIKQVIRHSPKVFLPCKRFWQAELGLWCNLASTKALRVQKCISPIAREVDQLAAGIATNKFSYRFEQIINVRVDQLACENWHLDYVIAVSVAPYVHWWHENICVWQKWLISFEPQWSGQIFPGVLLAFGNMFDSVLTELYEESRKIGFASLDVGKVECVAHLEMLASYTFTGEIRICPTRLWKHLGISHSINNHGFPYIDPKKLLLNLKRYKVHSSSCVRTSLEEESVILREFHEREEQLSYFGSAKDPFHLGRLSTLVKQCIGVKETRGETEFWPIREYTTRIYETLSTLDLRDPGKNSMSFADKNATWHVCIAVALQNVPSHLKPLDGGACATSIASSLTALGVEEIPGTYRQKLSYRKTTHIRKKLQRREDLLDPTTLSARNGIFEERIEDPAPATLRFKFQTPFSELPKMIDQGCNGLMQNYQTSTNIIANQIQATLNVLDLQDPIVQLALILTSVLSISTPLPSCPWVSGRSKFEDHVKRGCEKDRWCAVLFLKMMWFHYP</sequence>
<accession>A0A3N4IR28</accession>
<dbReference type="AlphaFoldDB" id="A0A3N4IR28"/>
<dbReference type="Proteomes" id="UP000276215">
    <property type="component" value="Unassembled WGS sequence"/>
</dbReference>
<organism evidence="1 2">
    <name type="scientific">Choiromyces venosus 120613-1</name>
    <dbReference type="NCBI Taxonomy" id="1336337"/>
    <lineage>
        <taxon>Eukaryota</taxon>
        <taxon>Fungi</taxon>
        <taxon>Dikarya</taxon>
        <taxon>Ascomycota</taxon>
        <taxon>Pezizomycotina</taxon>
        <taxon>Pezizomycetes</taxon>
        <taxon>Pezizales</taxon>
        <taxon>Tuberaceae</taxon>
        <taxon>Choiromyces</taxon>
    </lineage>
</organism>